<accession>A0AAV5U641</accession>
<organism evidence="2 3">
    <name type="scientific">Pristionchus entomophagus</name>
    <dbReference type="NCBI Taxonomy" id="358040"/>
    <lineage>
        <taxon>Eukaryota</taxon>
        <taxon>Metazoa</taxon>
        <taxon>Ecdysozoa</taxon>
        <taxon>Nematoda</taxon>
        <taxon>Chromadorea</taxon>
        <taxon>Rhabditida</taxon>
        <taxon>Rhabditina</taxon>
        <taxon>Diplogasteromorpha</taxon>
        <taxon>Diplogasteroidea</taxon>
        <taxon>Neodiplogasteridae</taxon>
        <taxon>Pristionchus</taxon>
    </lineage>
</organism>
<keyword evidence="3" id="KW-1185">Reference proteome</keyword>
<evidence type="ECO:0000256" key="1">
    <source>
        <dbReference type="SAM" id="MobiDB-lite"/>
    </source>
</evidence>
<dbReference type="AlphaFoldDB" id="A0AAV5U641"/>
<feature type="region of interest" description="Disordered" evidence="1">
    <location>
        <begin position="131"/>
        <end position="151"/>
    </location>
</feature>
<name>A0AAV5U641_9BILA</name>
<feature type="non-terminal residue" evidence="2">
    <location>
        <position position="151"/>
    </location>
</feature>
<comment type="caution">
    <text evidence="2">The sequence shown here is derived from an EMBL/GenBank/DDBJ whole genome shotgun (WGS) entry which is preliminary data.</text>
</comment>
<proteinExistence type="predicted"/>
<dbReference type="Proteomes" id="UP001432027">
    <property type="component" value="Unassembled WGS sequence"/>
</dbReference>
<protein>
    <recommendedName>
        <fullName evidence="4">Protein quiver</fullName>
    </recommendedName>
</protein>
<dbReference type="EMBL" id="BTSX01000005">
    <property type="protein sequence ID" value="GMT02300.1"/>
    <property type="molecule type" value="Genomic_DNA"/>
</dbReference>
<sequence length="151" mass="16164">THVGRRIDLQYFACENWHVMMVSIVDAVQNFKTSKPCKGTCVSRITRKEAEKGVDVGSSCWGHIVDQRCTPKDDANGKTMVCFCAGSDCNTAARLFDPEGYAGQKSRALELRKIGIIDEPTEATTAVGVEATTTVPDGPSGAGGDDAVSYD</sequence>
<evidence type="ECO:0008006" key="4">
    <source>
        <dbReference type="Google" id="ProtNLM"/>
    </source>
</evidence>
<evidence type="ECO:0000313" key="3">
    <source>
        <dbReference type="Proteomes" id="UP001432027"/>
    </source>
</evidence>
<evidence type="ECO:0000313" key="2">
    <source>
        <dbReference type="EMBL" id="GMT02300.1"/>
    </source>
</evidence>
<reference evidence="2" key="1">
    <citation type="submission" date="2023-10" db="EMBL/GenBank/DDBJ databases">
        <title>Genome assembly of Pristionchus species.</title>
        <authorList>
            <person name="Yoshida K."/>
            <person name="Sommer R.J."/>
        </authorList>
    </citation>
    <scope>NUCLEOTIDE SEQUENCE</scope>
    <source>
        <strain evidence="2">RS0144</strain>
    </source>
</reference>
<feature type="non-terminal residue" evidence="2">
    <location>
        <position position="1"/>
    </location>
</feature>
<gene>
    <name evidence="2" type="ORF">PENTCL1PPCAC_24474</name>
</gene>